<dbReference type="Pfam" id="PF17921">
    <property type="entry name" value="Integrase_H2C2"/>
    <property type="match status" value="1"/>
</dbReference>
<protein>
    <recommendedName>
        <fullName evidence="1">Integrase zinc-binding domain-containing protein</fullName>
    </recommendedName>
</protein>
<keyword evidence="3" id="KW-1185">Reference proteome</keyword>
<comment type="caution">
    <text evidence="2">The sequence shown here is derived from an EMBL/GenBank/DDBJ whole genome shotgun (WGS) entry which is preliminary data.</text>
</comment>
<dbReference type="Proteomes" id="UP001454036">
    <property type="component" value="Unassembled WGS sequence"/>
</dbReference>
<organism evidence="2 3">
    <name type="scientific">Lithospermum erythrorhizon</name>
    <name type="common">Purple gromwell</name>
    <name type="synonym">Lithospermum officinale var. erythrorhizon</name>
    <dbReference type="NCBI Taxonomy" id="34254"/>
    <lineage>
        <taxon>Eukaryota</taxon>
        <taxon>Viridiplantae</taxon>
        <taxon>Streptophyta</taxon>
        <taxon>Embryophyta</taxon>
        <taxon>Tracheophyta</taxon>
        <taxon>Spermatophyta</taxon>
        <taxon>Magnoliopsida</taxon>
        <taxon>eudicotyledons</taxon>
        <taxon>Gunneridae</taxon>
        <taxon>Pentapetalae</taxon>
        <taxon>asterids</taxon>
        <taxon>lamiids</taxon>
        <taxon>Boraginales</taxon>
        <taxon>Boraginaceae</taxon>
        <taxon>Boraginoideae</taxon>
        <taxon>Lithospermeae</taxon>
        <taxon>Lithospermum</taxon>
    </lineage>
</organism>
<dbReference type="InterPro" id="IPR041588">
    <property type="entry name" value="Integrase_H2C2"/>
</dbReference>
<sequence length="162" mass="18525">MEDRRTPIARYLVQGILPTDKVEAKKVANRSYKFRVIQEELYTQSYLGPLLYCVSEIGGQTLALIITRAGYYWPTIMNDAMEYVKRCDACKRMQPVPRQPITEMSPVFSAIPFAMWGINLVGKFLKPPMKSKDAVVAVDYFSKWVEADPLRSTTSEAIDEFI</sequence>
<dbReference type="PANTHER" id="PTHR47266">
    <property type="entry name" value="ENDONUCLEASE-RELATED"/>
    <property type="match status" value="1"/>
</dbReference>
<evidence type="ECO:0000313" key="2">
    <source>
        <dbReference type="EMBL" id="GAA0153413.1"/>
    </source>
</evidence>
<gene>
    <name evidence="2" type="ORF">LIER_11657</name>
</gene>
<proteinExistence type="predicted"/>
<dbReference type="EMBL" id="BAABME010002175">
    <property type="protein sequence ID" value="GAA0153413.1"/>
    <property type="molecule type" value="Genomic_DNA"/>
</dbReference>
<dbReference type="GO" id="GO:0003676">
    <property type="term" value="F:nucleic acid binding"/>
    <property type="evidence" value="ECO:0007669"/>
    <property type="project" value="InterPro"/>
</dbReference>
<dbReference type="AlphaFoldDB" id="A0AAV3PQ36"/>
<reference evidence="2 3" key="1">
    <citation type="submission" date="2024-01" db="EMBL/GenBank/DDBJ databases">
        <title>The complete chloroplast genome sequence of Lithospermum erythrorhizon: insights into the phylogenetic relationship among Boraginaceae species and the maternal lineages of purple gromwells.</title>
        <authorList>
            <person name="Okada T."/>
            <person name="Watanabe K."/>
        </authorList>
    </citation>
    <scope>NUCLEOTIDE SEQUENCE [LARGE SCALE GENOMIC DNA]</scope>
</reference>
<dbReference type="InterPro" id="IPR036397">
    <property type="entry name" value="RNaseH_sf"/>
</dbReference>
<evidence type="ECO:0000259" key="1">
    <source>
        <dbReference type="Pfam" id="PF17921"/>
    </source>
</evidence>
<dbReference type="Gene3D" id="1.10.340.70">
    <property type="match status" value="1"/>
</dbReference>
<dbReference type="InterPro" id="IPR052160">
    <property type="entry name" value="Gypsy_RT_Integrase-like"/>
</dbReference>
<dbReference type="Gene3D" id="3.30.420.10">
    <property type="entry name" value="Ribonuclease H-like superfamily/Ribonuclease H"/>
    <property type="match status" value="1"/>
</dbReference>
<accession>A0AAV3PQ36</accession>
<name>A0AAV3PQ36_LITER</name>
<evidence type="ECO:0000313" key="3">
    <source>
        <dbReference type="Proteomes" id="UP001454036"/>
    </source>
</evidence>
<feature type="domain" description="Integrase zinc-binding" evidence="1">
    <location>
        <begin position="68"/>
        <end position="95"/>
    </location>
</feature>